<dbReference type="STRING" id="1220578.FPE01S_01_03840"/>
<evidence type="ECO:0000313" key="3">
    <source>
        <dbReference type="EMBL" id="GAO41372.1"/>
    </source>
</evidence>
<dbReference type="InterPro" id="IPR012338">
    <property type="entry name" value="Beta-lactam/transpept-like"/>
</dbReference>
<dbReference type="EMBL" id="BBWV01000001">
    <property type="protein sequence ID" value="GAO41372.1"/>
    <property type="molecule type" value="Genomic_DNA"/>
</dbReference>
<name>A0A0E9MUF7_9BACT</name>
<dbReference type="RefSeq" id="WP_046367248.1">
    <property type="nucleotide sequence ID" value="NZ_BBWV01000001.1"/>
</dbReference>
<keyword evidence="4" id="KW-1185">Reference proteome</keyword>
<accession>A0A0E9MUF7</accession>
<dbReference type="PANTHER" id="PTHR43283:SF7">
    <property type="entry name" value="BETA-LACTAMASE-RELATED DOMAIN-CONTAINING PROTEIN"/>
    <property type="match status" value="1"/>
</dbReference>
<dbReference type="InterPro" id="IPR001466">
    <property type="entry name" value="Beta-lactam-related"/>
</dbReference>
<proteinExistence type="predicted"/>
<protein>
    <recommendedName>
        <fullName evidence="2">Beta-lactamase-related domain-containing protein</fullName>
    </recommendedName>
</protein>
<reference evidence="3 4" key="1">
    <citation type="submission" date="2015-04" db="EMBL/GenBank/DDBJ databases">
        <title>Whole genome shotgun sequence of Flavihumibacter petaseus NBRC 106054.</title>
        <authorList>
            <person name="Miyazawa S."/>
            <person name="Hosoyama A."/>
            <person name="Hashimoto M."/>
            <person name="Noguchi M."/>
            <person name="Tsuchikane K."/>
            <person name="Ohji S."/>
            <person name="Yamazoe A."/>
            <person name="Ichikawa N."/>
            <person name="Kimura A."/>
            <person name="Fujita N."/>
        </authorList>
    </citation>
    <scope>NUCLEOTIDE SEQUENCE [LARGE SCALE GENOMIC DNA]</scope>
    <source>
        <strain evidence="3 4">NBRC 106054</strain>
    </source>
</reference>
<sequence>MSYLRLLLILFLPALTGCTKTSDDPVPLPNEAMYFPPADYTAAWEATSPASLGWNQAAIQPLNDYLAQKHTKSFMILVNGRIVMEEYFNGHTAGTAWQWNSAGKTLVATTIGIAQQEGFLSINDKVSKFLGTGWTSEPAAKEDLITTRNLLTMTSGINDENELVIKSNLTYLADAGTRWSYHNVFQKLMDVVGGATNDDFEVFFNVMLKEKIGMEGFWNMGIIYKIYHSNTRSMARFGLLALNKGKWDKEQIINEPFFTESTSSSQAINPSYGYLWWLNGKTSYMVPGGQTVYPGPLVPNAPSDMFAAMGAEDQRIYVCPAKKMVVIRMGNASDPANPSFALSGFDNALWEKINAVIN</sequence>
<dbReference type="SUPFAM" id="SSF56601">
    <property type="entry name" value="beta-lactamase/transpeptidase-like"/>
    <property type="match status" value="1"/>
</dbReference>
<dbReference type="Proteomes" id="UP000033121">
    <property type="component" value="Unassembled WGS sequence"/>
</dbReference>
<keyword evidence="1" id="KW-0732">Signal</keyword>
<dbReference type="InterPro" id="IPR050789">
    <property type="entry name" value="Diverse_Enzym_Activities"/>
</dbReference>
<dbReference type="AlphaFoldDB" id="A0A0E9MUF7"/>
<feature type="chain" id="PRO_5002429727" description="Beta-lactamase-related domain-containing protein" evidence="1">
    <location>
        <begin position="17"/>
        <end position="358"/>
    </location>
</feature>
<dbReference type="Gene3D" id="3.40.710.10">
    <property type="entry name" value="DD-peptidase/beta-lactamase superfamily"/>
    <property type="match status" value="1"/>
</dbReference>
<feature type="signal peptide" evidence="1">
    <location>
        <begin position="1"/>
        <end position="16"/>
    </location>
</feature>
<comment type="caution">
    <text evidence="3">The sequence shown here is derived from an EMBL/GenBank/DDBJ whole genome shotgun (WGS) entry which is preliminary data.</text>
</comment>
<feature type="domain" description="Beta-lactamase-related" evidence="2">
    <location>
        <begin position="73"/>
        <end position="205"/>
    </location>
</feature>
<evidence type="ECO:0000313" key="4">
    <source>
        <dbReference type="Proteomes" id="UP000033121"/>
    </source>
</evidence>
<evidence type="ECO:0000256" key="1">
    <source>
        <dbReference type="SAM" id="SignalP"/>
    </source>
</evidence>
<organism evidence="3 4">
    <name type="scientific">Flavihumibacter petaseus NBRC 106054</name>
    <dbReference type="NCBI Taxonomy" id="1220578"/>
    <lineage>
        <taxon>Bacteria</taxon>
        <taxon>Pseudomonadati</taxon>
        <taxon>Bacteroidota</taxon>
        <taxon>Chitinophagia</taxon>
        <taxon>Chitinophagales</taxon>
        <taxon>Chitinophagaceae</taxon>
        <taxon>Flavihumibacter</taxon>
    </lineage>
</organism>
<dbReference type="Pfam" id="PF00144">
    <property type="entry name" value="Beta-lactamase"/>
    <property type="match status" value="1"/>
</dbReference>
<dbReference type="PANTHER" id="PTHR43283">
    <property type="entry name" value="BETA-LACTAMASE-RELATED"/>
    <property type="match status" value="1"/>
</dbReference>
<gene>
    <name evidence="3" type="ORF">FPE01S_01_03840</name>
</gene>
<evidence type="ECO:0000259" key="2">
    <source>
        <dbReference type="Pfam" id="PF00144"/>
    </source>
</evidence>
<dbReference type="PROSITE" id="PS51257">
    <property type="entry name" value="PROKAR_LIPOPROTEIN"/>
    <property type="match status" value="1"/>
</dbReference>